<name>A0A2K3JTT3_TRIPR</name>
<proteinExistence type="predicted"/>
<gene>
    <name evidence="1" type="ORF">L195_g050404</name>
</gene>
<comment type="caution">
    <text evidence="1">The sequence shown here is derived from an EMBL/GenBank/DDBJ whole genome shotgun (WGS) entry which is preliminary data.</text>
</comment>
<organism evidence="1 2">
    <name type="scientific">Trifolium pratense</name>
    <name type="common">Red clover</name>
    <dbReference type="NCBI Taxonomy" id="57577"/>
    <lineage>
        <taxon>Eukaryota</taxon>
        <taxon>Viridiplantae</taxon>
        <taxon>Streptophyta</taxon>
        <taxon>Embryophyta</taxon>
        <taxon>Tracheophyta</taxon>
        <taxon>Spermatophyta</taxon>
        <taxon>Magnoliopsida</taxon>
        <taxon>eudicotyledons</taxon>
        <taxon>Gunneridae</taxon>
        <taxon>Pentapetalae</taxon>
        <taxon>rosids</taxon>
        <taxon>fabids</taxon>
        <taxon>Fabales</taxon>
        <taxon>Fabaceae</taxon>
        <taxon>Papilionoideae</taxon>
        <taxon>50 kb inversion clade</taxon>
        <taxon>NPAAA clade</taxon>
        <taxon>Hologalegina</taxon>
        <taxon>IRL clade</taxon>
        <taxon>Trifolieae</taxon>
        <taxon>Trifolium</taxon>
    </lineage>
</organism>
<evidence type="ECO:0000313" key="1">
    <source>
        <dbReference type="EMBL" id="PNX57444.1"/>
    </source>
</evidence>
<dbReference type="EMBL" id="ASHM01076552">
    <property type="protein sequence ID" value="PNX57444.1"/>
    <property type="molecule type" value="Genomic_DNA"/>
</dbReference>
<dbReference type="Proteomes" id="UP000236291">
    <property type="component" value="Unassembled WGS sequence"/>
</dbReference>
<sequence>MVTLAVIQKGIVNVLEMFPEVLKDKLAVPPAREQMHRINLLPNHGSVNVRPYKYPHHQKE</sequence>
<protein>
    <submittedName>
        <fullName evidence="1">Uncharacterized protein</fullName>
    </submittedName>
</protein>
<reference evidence="1 2" key="1">
    <citation type="journal article" date="2014" name="Am. J. Bot.">
        <title>Genome assembly and annotation for red clover (Trifolium pratense; Fabaceae).</title>
        <authorList>
            <person name="Istvanek J."/>
            <person name="Jaros M."/>
            <person name="Krenek A."/>
            <person name="Repkova J."/>
        </authorList>
    </citation>
    <scope>NUCLEOTIDE SEQUENCE [LARGE SCALE GENOMIC DNA]</scope>
    <source>
        <strain evidence="2">cv. Tatra</strain>
        <tissue evidence="1">Young leaves</tissue>
    </source>
</reference>
<dbReference type="AlphaFoldDB" id="A0A2K3JTT3"/>
<evidence type="ECO:0000313" key="2">
    <source>
        <dbReference type="Proteomes" id="UP000236291"/>
    </source>
</evidence>
<accession>A0A2K3JTT3</accession>
<reference evidence="1 2" key="2">
    <citation type="journal article" date="2017" name="Front. Plant Sci.">
        <title>Gene Classification and Mining of Molecular Markers Useful in Red Clover (Trifolium pratense) Breeding.</title>
        <authorList>
            <person name="Istvanek J."/>
            <person name="Dluhosova J."/>
            <person name="Dluhos P."/>
            <person name="Patkova L."/>
            <person name="Nedelnik J."/>
            <person name="Repkova J."/>
        </authorList>
    </citation>
    <scope>NUCLEOTIDE SEQUENCE [LARGE SCALE GENOMIC DNA]</scope>
    <source>
        <strain evidence="2">cv. Tatra</strain>
        <tissue evidence="1">Young leaves</tissue>
    </source>
</reference>